<keyword evidence="3 5" id="KW-1133">Transmembrane helix</keyword>
<dbReference type="InterPro" id="IPR026841">
    <property type="entry name" value="Aur1/Ipt1"/>
</dbReference>
<dbReference type="PANTHER" id="PTHR31310">
    <property type="match status" value="1"/>
</dbReference>
<dbReference type="InterPro" id="IPR036938">
    <property type="entry name" value="PAP2/HPO_sf"/>
</dbReference>
<dbReference type="PANTHER" id="PTHR31310:SF7">
    <property type="entry name" value="PA-PHOSPHATASE RELATED-FAMILY PROTEIN DDB_G0268928"/>
    <property type="match status" value="1"/>
</dbReference>
<feature type="transmembrane region" description="Helical" evidence="5">
    <location>
        <begin position="55"/>
        <end position="74"/>
    </location>
</feature>
<feature type="transmembrane region" description="Helical" evidence="5">
    <location>
        <begin position="86"/>
        <end position="107"/>
    </location>
</feature>
<feature type="transmembrane region" description="Helical" evidence="5">
    <location>
        <begin position="258"/>
        <end position="278"/>
    </location>
</feature>
<evidence type="ECO:0000256" key="3">
    <source>
        <dbReference type="ARBA" id="ARBA00022989"/>
    </source>
</evidence>
<keyword evidence="2 5" id="KW-0812">Transmembrane</keyword>
<evidence type="ECO:0000313" key="7">
    <source>
        <dbReference type="EMBL" id="RJP67361.1"/>
    </source>
</evidence>
<gene>
    <name evidence="7" type="ORF">C4532_14770</name>
</gene>
<name>A0A419ETS0_9BACT</name>
<dbReference type="EMBL" id="QZKI01000105">
    <property type="protein sequence ID" value="RJP67361.1"/>
    <property type="molecule type" value="Genomic_DNA"/>
</dbReference>
<feature type="transmembrane region" description="Helical" evidence="5">
    <location>
        <begin position="18"/>
        <end position="43"/>
    </location>
</feature>
<protein>
    <submittedName>
        <fullName evidence="7">Phosphatase PAP2 family protein</fullName>
    </submittedName>
</protein>
<comment type="caution">
    <text evidence="7">The sequence shown here is derived from an EMBL/GenBank/DDBJ whole genome shotgun (WGS) entry which is preliminary data.</text>
</comment>
<feature type="transmembrane region" description="Helical" evidence="5">
    <location>
        <begin position="146"/>
        <end position="166"/>
    </location>
</feature>
<proteinExistence type="predicted"/>
<feature type="transmembrane region" description="Helical" evidence="5">
    <location>
        <begin position="284"/>
        <end position="301"/>
    </location>
</feature>
<keyword evidence="4 5" id="KW-0472">Membrane</keyword>
<reference evidence="7 8" key="1">
    <citation type="journal article" date="2017" name="ISME J.">
        <title>Energy and carbon metabolisms in a deep terrestrial subsurface fluid microbial community.</title>
        <authorList>
            <person name="Momper L."/>
            <person name="Jungbluth S.P."/>
            <person name="Lee M.D."/>
            <person name="Amend J.P."/>
        </authorList>
    </citation>
    <scope>NUCLEOTIDE SEQUENCE [LARGE SCALE GENOMIC DNA]</scope>
    <source>
        <strain evidence="7">SURF_17</strain>
    </source>
</reference>
<dbReference type="Pfam" id="PF14378">
    <property type="entry name" value="PAP2_3"/>
    <property type="match status" value="1"/>
</dbReference>
<evidence type="ECO:0000256" key="5">
    <source>
        <dbReference type="SAM" id="Phobius"/>
    </source>
</evidence>
<comment type="subcellular location">
    <subcellularLocation>
        <location evidence="1">Membrane</location>
        <topology evidence="1">Multi-pass membrane protein</topology>
    </subcellularLocation>
</comment>
<feature type="transmembrane region" description="Helical" evidence="5">
    <location>
        <begin position="178"/>
        <end position="195"/>
    </location>
</feature>
<dbReference type="AlphaFoldDB" id="A0A419ETS0"/>
<evidence type="ECO:0000256" key="2">
    <source>
        <dbReference type="ARBA" id="ARBA00022692"/>
    </source>
</evidence>
<sequence>MAVALDRKRNKMIPERKVLFVTLPGLILPSDIINVIFLLFLLLLTVICASRVESWYLLAPLYLIMLASIAFLVWRHRGNPTPCEALLRRWYPLAFVVIIFFSLSRIVHHVLPYDIDSELQAIDYAIFRVHPTVFVAPFVNPYAMDALQLFYASYYFLPVILAVRLYSRRRMDEFEATASAICLAFYLFYIGNILFPSCGPSQTMQSIHTVPLQGKWVGDFIRWLLFALEPYKWDCFPSGHVGVTTVTLVYCYRFERRIFWGMLPVGVGLILSTVLLRYHYVIDVIAGFILAGIVVILSDAIRRAWCHRVLFTPAQSFSQASTQPDKNIS</sequence>
<dbReference type="Proteomes" id="UP000285961">
    <property type="component" value="Unassembled WGS sequence"/>
</dbReference>
<organism evidence="7 8">
    <name type="scientific">Candidatus Abyssobacteria bacterium SURF_17</name>
    <dbReference type="NCBI Taxonomy" id="2093361"/>
    <lineage>
        <taxon>Bacteria</taxon>
        <taxon>Pseudomonadati</taxon>
        <taxon>Candidatus Hydrogenedentota</taxon>
        <taxon>Candidatus Abyssobacteria</taxon>
    </lineage>
</organism>
<dbReference type="SUPFAM" id="SSF48317">
    <property type="entry name" value="Acid phosphatase/Vanadium-dependent haloperoxidase"/>
    <property type="match status" value="1"/>
</dbReference>
<dbReference type="InterPro" id="IPR052185">
    <property type="entry name" value="IPC_Synthase-Related"/>
</dbReference>
<accession>A0A419ETS0</accession>
<evidence type="ECO:0000259" key="6">
    <source>
        <dbReference type="Pfam" id="PF14378"/>
    </source>
</evidence>
<evidence type="ECO:0000313" key="8">
    <source>
        <dbReference type="Proteomes" id="UP000285961"/>
    </source>
</evidence>
<evidence type="ECO:0000256" key="4">
    <source>
        <dbReference type="ARBA" id="ARBA00023136"/>
    </source>
</evidence>
<evidence type="ECO:0000256" key="1">
    <source>
        <dbReference type="ARBA" id="ARBA00004141"/>
    </source>
</evidence>
<dbReference type="Gene3D" id="1.20.144.10">
    <property type="entry name" value="Phosphatidic acid phosphatase type 2/haloperoxidase"/>
    <property type="match status" value="1"/>
</dbReference>
<feature type="domain" description="Inositolphosphotransferase Aur1/Ipt1" evidence="6">
    <location>
        <begin position="139"/>
        <end position="296"/>
    </location>
</feature>
<dbReference type="GO" id="GO:0016020">
    <property type="term" value="C:membrane"/>
    <property type="evidence" value="ECO:0007669"/>
    <property type="project" value="UniProtKB-SubCell"/>
</dbReference>